<evidence type="ECO:0000259" key="9">
    <source>
        <dbReference type="PROSITE" id="PS50011"/>
    </source>
</evidence>
<reference evidence="11 12" key="2">
    <citation type="submission" date="2024-07" db="EMBL/GenBank/DDBJ databases">
        <authorList>
            <person name="Akdeniz Z."/>
        </authorList>
    </citation>
    <scope>NUCLEOTIDE SEQUENCE [LARGE SCALE GENOMIC DNA]</scope>
</reference>
<dbReference type="AlphaFoldDB" id="A0AA86R2P1"/>
<organism evidence="10">
    <name type="scientific">Hexamita inflata</name>
    <dbReference type="NCBI Taxonomy" id="28002"/>
    <lineage>
        <taxon>Eukaryota</taxon>
        <taxon>Metamonada</taxon>
        <taxon>Diplomonadida</taxon>
        <taxon>Hexamitidae</taxon>
        <taxon>Hexamitinae</taxon>
        <taxon>Hexamita</taxon>
    </lineage>
</organism>
<dbReference type="GO" id="GO:0005524">
    <property type="term" value="F:ATP binding"/>
    <property type="evidence" value="ECO:0007669"/>
    <property type="project" value="UniProtKB-KW"/>
</dbReference>
<dbReference type="Pfam" id="PF00069">
    <property type="entry name" value="Pkinase"/>
    <property type="match status" value="1"/>
</dbReference>
<keyword evidence="2" id="KW-0723">Serine/threonine-protein kinase</keyword>
<gene>
    <name evidence="11" type="ORF">HINF_LOCUS29464</name>
    <name evidence="10" type="ORF">HINF_LOCUS52478</name>
</gene>
<dbReference type="SUPFAM" id="SSF56112">
    <property type="entry name" value="Protein kinase-like (PK-like)"/>
    <property type="match status" value="1"/>
</dbReference>
<dbReference type="EC" id="2.7.11.1" evidence="1"/>
<protein>
    <recommendedName>
        <fullName evidence="1">non-specific serine/threonine protein kinase</fullName>
        <ecNumber evidence="1">2.7.11.1</ecNumber>
    </recommendedName>
</protein>
<evidence type="ECO:0000256" key="7">
    <source>
        <dbReference type="ARBA" id="ARBA00047899"/>
    </source>
</evidence>
<dbReference type="PROSITE" id="PS50011">
    <property type="entry name" value="PROTEIN_KINASE_DOM"/>
    <property type="match status" value="1"/>
</dbReference>
<reference evidence="10" key="1">
    <citation type="submission" date="2023-06" db="EMBL/GenBank/DDBJ databases">
        <authorList>
            <person name="Kurt Z."/>
        </authorList>
    </citation>
    <scope>NUCLEOTIDE SEQUENCE</scope>
</reference>
<name>A0AA86R2P1_9EUKA</name>
<dbReference type="InterPro" id="IPR011009">
    <property type="entry name" value="Kinase-like_dom_sf"/>
</dbReference>
<dbReference type="Gene3D" id="3.30.200.20">
    <property type="entry name" value="Phosphorylase Kinase, domain 1"/>
    <property type="match status" value="1"/>
</dbReference>
<comment type="catalytic activity">
    <reaction evidence="7">
        <text>L-threonyl-[protein] + ATP = O-phospho-L-threonyl-[protein] + ADP + H(+)</text>
        <dbReference type="Rhea" id="RHEA:46608"/>
        <dbReference type="Rhea" id="RHEA-COMP:11060"/>
        <dbReference type="Rhea" id="RHEA-COMP:11605"/>
        <dbReference type="ChEBI" id="CHEBI:15378"/>
        <dbReference type="ChEBI" id="CHEBI:30013"/>
        <dbReference type="ChEBI" id="CHEBI:30616"/>
        <dbReference type="ChEBI" id="CHEBI:61977"/>
        <dbReference type="ChEBI" id="CHEBI:456216"/>
        <dbReference type="EC" id="2.7.11.1"/>
    </reaction>
</comment>
<evidence type="ECO:0000256" key="5">
    <source>
        <dbReference type="ARBA" id="ARBA00022777"/>
    </source>
</evidence>
<dbReference type="EMBL" id="CATOUU010000983">
    <property type="protein sequence ID" value="CAI9964833.1"/>
    <property type="molecule type" value="Genomic_DNA"/>
</dbReference>
<evidence type="ECO:0000256" key="2">
    <source>
        <dbReference type="ARBA" id="ARBA00022527"/>
    </source>
</evidence>
<dbReference type="InterPro" id="IPR008266">
    <property type="entry name" value="Tyr_kinase_AS"/>
</dbReference>
<evidence type="ECO:0000256" key="6">
    <source>
        <dbReference type="ARBA" id="ARBA00022840"/>
    </source>
</evidence>
<evidence type="ECO:0000313" key="12">
    <source>
        <dbReference type="Proteomes" id="UP001642409"/>
    </source>
</evidence>
<dbReference type="Proteomes" id="UP001642409">
    <property type="component" value="Unassembled WGS sequence"/>
</dbReference>
<proteinExistence type="predicted"/>
<dbReference type="PANTHER" id="PTHR44899">
    <property type="entry name" value="CAMK FAMILY PROTEIN KINASE"/>
    <property type="match status" value="1"/>
</dbReference>
<evidence type="ECO:0000313" key="10">
    <source>
        <dbReference type="EMBL" id="CAI9964833.1"/>
    </source>
</evidence>
<comment type="catalytic activity">
    <reaction evidence="8">
        <text>L-seryl-[protein] + ATP = O-phospho-L-seryl-[protein] + ADP + H(+)</text>
        <dbReference type="Rhea" id="RHEA:17989"/>
        <dbReference type="Rhea" id="RHEA-COMP:9863"/>
        <dbReference type="Rhea" id="RHEA-COMP:11604"/>
        <dbReference type="ChEBI" id="CHEBI:15378"/>
        <dbReference type="ChEBI" id="CHEBI:29999"/>
        <dbReference type="ChEBI" id="CHEBI:30616"/>
        <dbReference type="ChEBI" id="CHEBI:83421"/>
        <dbReference type="ChEBI" id="CHEBI:456216"/>
        <dbReference type="EC" id="2.7.11.1"/>
    </reaction>
</comment>
<dbReference type="InterPro" id="IPR000719">
    <property type="entry name" value="Prot_kinase_dom"/>
</dbReference>
<keyword evidence="3" id="KW-0808">Transferase</keyword>
<accession>A0AA86R2P1</accession>
<dbReference type="InterPro" id="IPR051131">
    <property type="entry name" value="NEK_Ser/Thr_kinase_NIMA"/>
</dbReference>
<feature type="domain" description="Protein kinase" evidence="9">
    <location>
        <begin position="16"/>
        <end position="281"/>
    </location>
</feature>
<evidence type="ECO:0000256" key="1">
    <source>
        <dbReference type="ARBA" id="ARBA00012513"/>
    </source>
</evidence>
<evidence type="ECO:0000256" key="3">
    <source>
        <dbReference type="ARBA" id="ARBA00022679"/>
    </source>
</evidence>
<keyword evidence="5 11" id="KW-0418">Kinase</keyword>
<keyword evidence="6" id="KW-0067">ATP-binding</keyword>
<dbReference type="GO" id="GO:0004674">
    <property type="term" value="F:protein serine/threonine kinase activity"/>
    <property type="evidence" value="ECO:0007669"/>
    <property type="project" value="UniProtKB-KW"/>
</dbReference>
<dbReference type="PROSITE" id="PS00109">
    <property type="entry name" value="PROTEIN_KINASE_TYR"/>
    <property type="match status" value="1"/>
</dbReference>
<evidence type="ECO:0000256" key="4">
    <source>
        <dbReference type="ARBA" id="ARBA00022741"/>
    </source>
</evidence>
<evidence type="ECO:0000256" key="8">
    <source>
        <dbReference type="ARBA" id="ARBA00048679"/>
    </source>
</evidence>
<dbReference type="Gene3D" id="1.10.510.10">
    <property type="entry name" value="Transferase(Phosphotransferase) domain 1"/>
    <property type="match status" value="1"/>
</dbReference>
<sequence length="406" mass="46953">MESEQVIQSSITQTQYKLIKNIGSGTYAQCWSALNIETNIQVCLKFVDYYLMDENQQESARREAQLHVTLLNDCIIRFLETFFHSTDSGQIMLVIVMELGECSLDSYLAEHSSYFSPQQLLQFVQDIVQALRYLHAREIIHRDLSTKNLLVFSQSNQLRLKICDFGVSTALPKSHLANTQIGTPHTMSPEIFDAQGYDERADIWAAGCVCFELFTRVALFKGLNYLALIKELEKFTEPQFPTSTEKVYSVMFCAFVMELICLMLKVDPKQRPSAKQIELLIKKKKEAETTEFWDWHELNHLDEPEIDVEEINKEVWIDHDGENFTVNSVPPSQPFQKPPQKEKLEIKIPEVKQKEVVETPTKQQKKGLSISEMRKQYKGKTSKSFEVEIFTGLSPEVEEQMNQRKK</sequence>
<evidence type="ECO:0000313" key="11">
    <source>
        <dbReference type="EMBL" id="CAL6024128.1"/>
    </source>
</evidence>
<keyword evidence="4" id="KW-0547">Nucleotide-binding</keyword>
<dbReference type="EMBL" id="CAXDID020000095">
    <property type="protein sequence ID" value="CAL6024128.1"/>
    <property type="molecule type" value="Genomic_DNA"/>
</dbReference>
<dbReference type="PANTHER" id="PTHR44899:SF3">
    <property type="entry name" value="SERINE_THREONINE-PROTEIN KINASE NEK1"/>
    <property type="match status" value="1"/>
</dbReference>
<keyword evidence="12" id="KW-1185">Reference proteome</keyword>
<comment type="caution">
    <text evidence="10">The sequence shown here is derived from an EMBL/GenBank/DDBJ whole genome shotgun (WGS) entry which is preliminary data.</text>
</comment>